<dbReference type="GO" id="GO:0016020">
    <property type="term" value="C:membrane"/>
    <property type="evidence" value="ECO:0007669"/>
    <property type="project" value="UniProtKB-SubCell"/>
</dbReference>
<keyword evidence="9" id="KW-1185">Reference proteome</keyword>
<organism evidence="8 9">
    <name type="scientific">Linum trigynum</name>
    <dbReference type="NCBI Taxonomy" id="586398"/>
    <lineage>
        <taxon>Eukaryota</taxon>
        <taxon>Viridiplantae</taxon>
        <taxon>Streptophyta</taxon>
        <taxon>Embryophyta</taxon>
        <taxon>Tracheophyta</taxon>
        <taxon>Spermatophyta</taxon>
        <taxon>Magnoliopsida</taxon>
        <taxon>eudicotyledons</taxon>
        <taxon>Gunneridae</taxon>
        <taxon>Pentapetalae</taxon>
        <taxon>rosids</taxon>
        <taxon>fabids</taxon>
        <taxon>Malpighiales</taxon>
        <taxon>Linaceae</taxon>
        <taxon>Linum</taxon>
    </lineage>
</organism>
<name>A0AAV2DG87_9ROSI</name>
<evidence type="ECO:0000256" key="5">
    <source>
        <dbReference type="ARBA" id="ARBA00022989"/>
    </source>
</evidence>
<proteinExistence type="inferred from homology"/>
<dbReference type="Pfam" id="PF16913">
    <property type="entry name" value="PUNUT"/>
    <property type="match status" value="1"/>
</dbReference>
<evidence type="ECO:0000256" key="7">
    <source>
        <dbReference type="SAM" id="Phobius"/>
    </source>
</evidence>
<dbReference type="GO" id="GO:0015211">
    <property type="term" value="F:purine nucleoside transmembrane transporter activity"/>
    <property type="evidence" value="ECO:0007669"/>
    <property type="project" value="InterPro"/>
</dbReference>
<keyword evidence="6 7" id="KW-0472">Membrane</keyword>
<keyword evidence="4 7" id="KW-0812">Transmembrane</keyword>
<dbReference type="AlphaFoldDB" id="A0AAV2DG87"/>
<evidence type="ECO:0000313" key="9">
    <source>
        <dbReference type="Proteomes" id="UP001497516"/>
    </source>
</evidence>
<evidence type="ECO:0000256" key="3">
    <source>
        <dbReference type="ARBA" id="ARBA00022448"/>
    </source>
</evidence>
<protein>
    <submittedName>
        <fullName evidence="8">Uncharacterized protein</fullName>
    </submittedName>
</protein>
<dbReference type="EMBL" id="OZ034815">
    <property type="protein sequence ID" value="CAL1372909.1"/>
    <property type="molecule type" value="Genomic_DNA"/>
</dbReference>
<feature type="transmembrane region" description="Helical" evidence="7">
    <location>
        <begin position="20"/>
        <end position="41"/>
    </location>
</feature>
<evidence type="ECO:0000313" key="8">
    <source>
        <dbReference type="EMBL" id="CAL1372909.1"/>
    </source>
</evidence>
<keyword evidence="3" id="KW-0813">Transport</keyword>
<evidence type="ECO:0000256" key="4">
    <source>
        <dbReference type="ARBA" id="ARBA00022692"/>
    </source>
</evidence>
<accession>A0AAV2DG87</accession>
<gene>
    <name evidence="8" type="ORF">LTRI10_LOCUS14872</name>
</gene>
<keyword evidence="5 7" id="KW-1133">Transmembrane helix</keyword>
<evidence type="ECO:0000256" key="6">
    <source>
        <dbReference type="ARBA" id="ARBA00023136"/>
    </source>
</evidence>
<reference evidence="8 9" key="1">
    <citation type="submission" date="2024-04" db="EMBL/GenBank/DDBJ databases">
        <authorList>
            <person name="Fracassetti M."/>
        </authorList>
    </citation>
    <scope>NUCLEOTIDE SEQUENCE [LARGE SCALE GENOMIC DNA]</scope>
</reference>
<sequence>MFVAAEEGKEEEGSKSLPVSVNSLIGSSQLAFTGVFAFLIVKQLFNHYTMKVVVLMTLGSVVLGLHMDCDIPKGESNGKYVLAFFMTN</sequence>
<dbReference type="PANTHER" id="PTHR31376">
    <property type="entry name" value="OS09G0467300 PROTEIN-RELATED"/>
    <property type="match status" value="1"/>
</dbReference>
<dbReference type="PANTHER" id="PTHR31376:SF8">
    <property type="entry name" value="PURINE PERMEASE-RELATED"/>
    <property type="match status" value="1"/>
</dbReference>
<comment type="subcellular location">
    <subcellularLocation>
        <location evidence="1">Membrane</location>
    </subcellularLocation>
</comment>
<evidence type="ECO:0000256" key="1">
    <source>
        <dbReference type="ARBA" id="ARBA00004370"/>
    </source>
</evidence>
<evidence type="ECO:0000256" key="2">
    <source>
        <dbReference type="ARBA" id="ARBA00006213"/>
    </source>
</evidence>
<dbReference type="GO" id="GO:0005345">
    <property type="term" value="F:purine nucleobase transmembrane transporter activity"/>
    <property type="evidence" value="ECO:0007669"/>
    <property type="project" value="UniProtKB-ARBA"/>
</dbReference>
<dbReference type="InterPro" id="IPR030182">
    <property type="entry name" value="PUP_plant"/>
</dbReference>
<dbReference type="Proteomes" id="UP001497516">
    <property type="component" value="Chromosome 2"/>
</dbReference>
<comment type="similarity">
    <text evidence="2">Belongs to the purine permeases (TC 2.A.7.14) family.</text>
</comment>